<evidence type="ECO:0000256" key="1">
    <source>
        <dbReference type="SAM" id="MobiDB-lite"/>
    </source>
</evidence>
<evidence type="ECO:0000313" key="2">
    <source>
        <dbReference type="EMBL" id="ONK72813.1"/>
    </source>
</evidence>
<sequence>MHNACSRRGEGLTAVDSSAGLRGVVLSLRLAMGSCQWWRKRKWTSQPLGSDVERGRAGDEGLGGRAENEATREGAGEIDGGQAVCWSFEGRIRGGEALRGSAGAYAGARRLMGWLGGRQRRVLVSRWAEEVGVMRERERLREMMKREKIRERERD</sequence>
<protein>
    <submittedName>
        <fullName evidence="2">Uncharacterized protein</fullName>
    </submittedName>
</protein>
<dbReference type="AlphaFoldDB" id="A0A5P1F4Z9"/>
<name>A0A5P1F4Z9_ASPOF</name>
<feature type="region of interest" description="Disordered" evidence="1">
    <location>
        <begin position="48"/>
        <end position="74"/>
    </location>
</feature>
<gene>
    <name evidence="2" type="ORF">A4U43_C04F23500</name>
</gene>
<reference evidence="3" key="1">
    <citation type="journal article" date="2017" name="Nat. Commun.">
        <title>The asparagus genome sheds light on the origin and evolution of a young Y chromosome.</title>
        <authorList>
            <person name="Harkess A."/>
            <person name="Zhou J."/>
            <person name="Xu C."/>
            <person name="Bowers J.E."/>
            <person name="Van der Hulst R."/>
            <person name="Ayyampalayam S."/>
            <person name="Mercati F."/>
            <person name="Riccardi P."/>
            <person name="McKain M.R."/>
            <person name="Kakrana A."/>
            <person name="Tang H."/>
            <person name="Ray J."/>
            <person name="Groenendijk J."/>
            <person name="Arikit S."/>
            <person name="Mathioni S.M."/>
            <person name="Nakano M."/>
            <person name="Shan H."/>
            <person name="Telgmann-Rauber A."/>
            <person name="Kanno A."/>
            <person name="Yue Z."/>
            <person name="Chen H."/>
            <person name="Li W."/>
            <person name="Chen Y."/>
            <person name="Xu X."/>
            <person name="Zhang Y."/>
            <person name="Luo S."/>
            <person name="Chen H."/>
            <person name="Gao J."/>
            <person name="Mao Z."/>
            <person name="Pires J.C."/>
            <person name="Luo M."/>
            <person name="Kudrna D."/>
            <person name="Wing R.A."/>
            <person name="Meyers B.C."/>
            <person name="Yi K."/>
            <person name="Kong H."/>
            <person name="Lavrijsen P."/>
            <person name="Sunseri F."/>
            <person name="Falavigna A."/>
            <person name="Ye Y."/>
            <person name="Leebens-Mack J.H."/>
            <person name="Chen G."/>
        </authorList>
    </citation>
    <scope>NUCLEOTIDE SEQUENCE [LARGE SCALE GENOMIC DNA]</scope>
    <source>
        <strain evidence="3">cv. DH0086</strain>
    </source>
</reference>
<dbReference type="EMBL" id="CM007384">
    <property type="protein sequence ID" value="ONK72813.1"/>
    <property type="molecule type" value="Genomic_DNA"/>
</dbReference>
<accession>A0A5P1F4Z9</accession>
<proteinExistence type="predicted"/>
<dbReference type="Proteomes" id="UP000243459">
    <property type="component" value="Chromosome 4"/>
</dbReference>
<evidence type="ECO:0000313" key="3">
    <source>
        <dbReference type="Proteomes" id="UP000243459"/>
    </source>
</evidence>
<dbReference type="Gramene" id="ONK72813">
    <property type="protein sequence ID" value="ONK72813"/>
    <property type="gene ID" value="A4U43_C04F23500"/>
</dbReference>
<organism evidence="2 3">
    <name type="scientific">Asparagus officinalis</name>
    <name type="common">Garden asparagus</name>
    <dbReference type="NCBI Taxonomy" id="4686"/>
    <lineage>
        <taxon>Eukaryota</taxon>
        <taxon>Viridiplantae</taxon>
        <taxon>Streptophyta</taxon>
        <taxon>Embryophyta</taxon>
        <taxon>Tracheophyta</taxon>
        <taxon>Spermatophyta</taxon>
        <taxon>Magnoliopsida</taxon>
        <taxon>Liliopsida</taxon>
        <taxon>Asparagales</taxon>
        <taxon>Asparagaceae</taxon>
        <taxon>Asparagoideae</taxon>
        <taxon>Asparagus</taxon>
    </lineage>
</organism>
<keyword evidence="3" id="KW-1185">Reference proteome</keyword>